<evidence type="ECO:0000256" key="5">
    <source>
        <dbReference type="ARBA" id="ARBA00022725"/>
    </source>
</evidence>
<proteinExistence type="evidence at transcript level"/>
<evidence type="ECO:0000256" key="10">
    <source>
        <dbReference type="RuleBase" id="RU351113"/>
    </source>
</evidence>
<evidence type="ECO:0000256" key="4">
    <source>
        <dbReference type="ARBA" id="ARBA00022692"/>
    </source>
</evidence>
<keyword evidence="2" id="KW-1003">Cell membrane</keyword>
<dbReference type="GO" id="GO:0005549">
    <property type="term" value="F:odorant binding"/>
    <property type="evidence" value="ECO:0007669"/>
    <property type="project" value="InterPro"/>
</dbReference>
<keyword evidence="5 10" id="KW-0552">Olfaction</keyword>
<keyword evidence="6 10" id="KW-1133">Transmembrane helix</keyword>
<keyword evidence="4 10" id="KW-0812">Transmembrane</keyword>
<dbReference type="Pfam" id="PF02949">
    <property type="entry name" value="7tm_6"/>
    <property type="match status" value="1"/>
</dbReference>
<protein>
    <recommendedName>
        <fullName evidence="10">Odorant receptor</fullName>
    </recommendedName>
</protein>
<dbReference type="GO" id="GO:0007165">
    <property type="term" value="P:signal transduction"/>
    <property type="evidence" value="ECO:0007669"/>
    <property type="project" value="UniProtKB-KW"/>
</dbReference>
<dbReference type="PANTHER" id="PTHR21137:SF35">
    <property type="entry name" value="ODORANT RECEPTOR 19A-RELATED"/>
    <property type="match status" value="1"/>
</dbReference>
<keyword evidence="7 10" id="KW-0472">Membrane</keyword>
<evidence type="ECO:0000256" key="6">
    <source>
        <dbReference type="ARBA" id="ARBA00022989"/>
    </source>
</evidence>
<keyword evidence="8 10" id="KW-0675">Receptor</keyword>
<evidence type="ECO:0000256" key="7">
    <source>
        <dbReference type="ARBA" id="ARBA00023136"/>
    </source>
</evidence>
<dbReference type="GO" id="GO:0004984">
    <property type="term" value="F:olfactory receptor activity"/>
    <property type="evidence" value="ECO:0007669"/>
    <property type="project" value="InterPro"/>
</dbReference>
<accession>A0A223HDB8</accession>
<feature type="transmembrane region" description="Helical" evidence="10">
    <location>
        <begin position="45"/>
        <end position="64"/>
    </location>
</feature>
<feature type="transmembrane region" description="Helical" evidence="10">
    <location>
        <begin position="202"/>
        <end position="226"/>
    </location>
</feature>
<dbReference type="GO" id="GO:0005886">
    <property type="term" value="C:plasma membrane"/>
    <property type="evidence" value="ECO:0007669"/>
    <property type="project" value="UniProtKB-SubCell"/>
</dbReference>
<reference evidence="11" key="1">
    <citation type="journal article" date="2017" name="Sci. Rep.">
        <title>Antennal transcriptomes of three tortricid moths reveal putative conserved chemosensory receptors for social and habitat olfactory cues.</title>
        <authorList>
            <person name="Gonzalez F."/>
            <person name="Witzgall P."/>
            <person name="Walker W.B."/>
        </authorList>
    </citation>
    <scope>NUCLEOTIDE SEQUENCE</scope>
</reference>
<feature type="transmembrane region" description="Helical" evidence="10">
    <location>
        <begin position="130"/>
        <end position="149"/>
    </location>
</feature>
<comment type="subcellular location">
    <subcellularLocation>
        <location evidence="1 10">Cell membrane</location>
        <topology evidence="1 10">Multi-pass membrane protein</topology>
    </subcellularLocation>
</comment>
<evidence type="ECO:0000256" key="1">
    <source>
        <dbReference type="ARBA" id="ARBA00004651"/>
    </source>
</evidence>
<evidence type="ECO:0000256" key="8">
    <source>
        <dbReference type="ARBA" id="ARBA00023170"/>
    </source>
</evidence>
<evidence type="ECO:0000256" key="2">
    <source>
        <dbReference type="ARBA" id="ARBA00022475"/>
    </source>
</evidence>
<dbReference type="EMBL" id="KY283721">
    <property type="protein sequence ID" value="AST36380.1"/>
    <property type="molecule type" value="mRNA"/>
</dbReference>
<dbReference type="InterPro" id="IPR004117">
    <property type="entry name" value="7tm6_olfct_rcpt"/>
</dbReference>
<comment type="similarity">
    <text evidence="10">Belongs to the insect chemoreceptor superfamily. Heteromeric odorant receptor channel (TC 1.A.69) family.</text>
</comment>
<gene>
    <name evidence="11" type="primary">OR</name>
</gene>
<evidence type="ECO:0000256" key="9">
    <source>
        <dbReference type="ARBA" id="ARBA00023224"/>
    </source>
</evidence>
<evidence type="ECO:0000313" key="11">
    <source>
        <dbReference type="EMBL" id="AST36380.1"/>
    </source>
</evidence>
<organism evidence="11">
    <name type="scientific">Cydia nigricana</name>
    <dbReference type="NCBI Taxonomy" id="753170"/>
    <lineage>
        <taxon>Eukaryota</taxon>
        <taxon>Metazoa</taxon>
        <taxon>Ecdysozoa</taxon>
        <taxon>Arthropoda</taxon>
        <taxon>Hexapoda</taxon>
        <taxon>Insecta</taxon>
        <taxon>Pterygota</taxon>
        <taxon>Neoptera</taxon>
        <taxon>Endopterygota</taxon>
        <taxon>Lepidoptera</taxon>
        <taxon>Glossata</taxon>
        <taxon>Ditrysia</taxon>
        <taxon>Tortricoidea</taxon>
        <taxon>Tortricidae</taxon>
        <taxon>Olethreutinae</taxon>
        <taxon>Grapholitini</taxon>
        <taxon>Cydia</taxon>
    </lineage>
</organism>
<name>A0A223HDB8_9NEOP</name>
<dbReference type="PANTHER" id="PTHR21137">
    <property type="entry name" value="ODORANT RECEPTOR"/>
    <property type="match status" value="1"/>
</dbReference>
<keyword evidence="9 10" id="KW-0807">Transducer</keyword>
<comment type="caution">
    <text evidence="10">Lacks conserved residue(s) required for the propagation of feature annotation.</text>
</comment>
<sequence length="411" mass="47855">MPSYPRDVFSLTYMSRIRFLLNMIASWPNQEFGASKIWWQAASSYRCLLITFVIFNMTTTISYLQKYVNHDLAHSYVNMMLASVYLQRLFLPFQKKYCLMIKRFVLEFHLIHYKHKTENAAQVYDRVNRICAIMTAISMIHTAGLPLFYNGIPLYNNIKAGMFTKHRPPNGTFQHAVYFDLPFDQYGTFDGYLIVFFYNIYVSYNACIGICMYDALVFCIVFHIWGHLNILIHDLKEFPLTSLQAFKMRVPSQFAQEDMFGRLKDIVRHHQMIKEFMRCTSEAFSISLCYYLLFHQLSGCVLLLKCSSLDPIALGRYGLLTIMVFQQLIETSVIFELVNSKSDILADHVYGLPWEDMDLRNRRVALILLHNVQKSLAVKAGDMVPVGVLTMSTIIKTSCSYFIMLRTFTDE</sequence>
<evidence type="ECO:0000256" key="3">
    <source>
        <dbReference type="ARBA" id="ARBA00022606"/>
    </source>
</evidence>
<dbReference type="AlphaFoldDB" id="A0A223HDB8"/>
<keyword evidence="3 10" id="KW-0716">Sensory transduction</keyword>